<organism evidence="3 4">
    <name type="scientific">Leucobacter allii</name>
    <dbReference type="NCBI Taxonomy" id="2932247"/>
    <lineage>
        <taxon>Bacteria</taxon>
        <taxon>Bacillati</taxon>
        <taxon>Actinomycetota</taxon>
        <taxon>Actinomycetes</taxon>
        <taxon>Micrococcales</taxon>
        <taxon>Microbacteriaceae</taxon>
        <taxon>Leucobacter</taxon>
    </lineage>
</organism>
<accession>A0ABY4FKT0</accession>
<dbReference type="Proteomes" id="UP000831786">
    <property type="component" value="Chromosome"/>
</dbReference>
<dbReference type="EMBL" id="CP095045">
    <property type="protein sequence ID" value="UOQ56876.1"/>
    <property type="molecule type" value="Genomic_DNA"/>
</dbReference>
<dbReference type="Pfam" id="PF13407">
    <property type="entry name" value="Peripla_BP_4"/>
    <property type="match status" value="1"/>
</dbReference>
<evidence type="ECO:0000313" key="3">
    <source>
        <dbReference type="EMBL" id="UOQ56876.1"/>
    </source>
</evidence>
<keyword evidence="4" id="KW-1185">Reference proteome</keyword>
<gene>
    <name evidence="3" type="ORF">MUN78_14590</name>
</gene>
<proteinExistence type="predicted"/>
<evidence type="ECO:0000313" key="4">
    <source>
        <dbReference type="Proteomes" id="UP000831786"/>
    </source>
</evidence>
<evidence type="ECO:0000256" key="1">
    <source>
        <dbReference type="SAM" id="SignalP"/>
    </source>
</evidence>
<sequence>MDRRTRTSRLRGISAAAIALGLALTGCASTGGGAADTGGAATAAVSYRAADGSCDAPPRDGVDFDEAQEVIESFRQQTDSLLQTEPLPGVIPEGTTVAFLNNDTPVAALMYENMLLAAEAAGVELQNVSTGTDAQSINSALNSVVESDPDILISTSVDAVFFQDQLKQLQDQGTSIVYASQMNAEEYGLDDTLGGYNASLVNGELLAASAVAFTCGTGTEFVYYNIPEMGFSAVVQGALEEKLAELCADCTLRVVDISILEASPADAIVSDLQAHPDTDFFVTTGDQFQIGLQEKAELAGLNNAFGLGQGSLPQNIQQVADGTQIGAQAVDFSMFMWALLDEGLRKQQGVWTPYTDWERVSQSTSRVLTQENAGEFVDGFVAFPGMEDAYRELWGV</sequence>
<protein>
    <submittedName>
        <fullName evidence="3">Substrate-binding domain-containing protein</fullName>
    </submittedName>
</protein>
<dbReference type="InterPro" id="IPR025997">
    <property type="entry name" value="SBP_2_dom"/>
</dbReference>
<feature type="signal peptide" evidence="1">
    <location>
        <begin position="1"/>
        <end position="28"/>
    </location>
</feature>
<feature type="domain" description="Periplasmic binding protein" evidence="2">
    <location>
        <begin position="103"/>
        <end position="331"/>
    </location>
</feature>
<reference evidence="3 4" key="1">
    <citation type="submission" date="2022-04" db="EMBL/GenBank/DDBJ databases">
        <title>Leucobacter sp. isolated from rhizosphere of garlic.</title>
        <authorList>
            <person name="Won M."/>
            <person name="Lee C.-M."/>
            <person name="Woen H.-Y."/>
            <person name="Kwon S.-W."/>
        </authorList>
    </citation>
    <scope>NUCLEOTIDE SEQUENCE [LARGE SCALE GENOMIC DNA]</scope>
    <source>
        <strain evidence="3 4">H21R-40</strain>
    </source>
</reference>
<dbReference type="SUPFAM" id="SSF53822">
    <property type="entry name" value="Periplasmic binding protein-like I"/>
    <property type="match status" value="1"/>
</dbReference>
<feature type="chain" id="PRO_5045188964" evidence="1">
    <location>
        <begin position="29"/>
        <end position="396"/>
    </location>
</feature>
<dbReference type="RefSeq" id="WP_244727391.1">
    <property type="nucleotide sequence ID" value="NZ_CP095045.1"/>
</dbReference>
<dbReference type="Gene3D" id="3.40.50.2300">
    <property type="match status" value="2"/>
</dbReference>
<evidence type="ECO:0000259" key="2">
    <source>
        <dbReference type="Pfam" id="PF13407"/>
    </source>
</evidence>
<dbReference type="PROSITE" id="PS51257">
    <property type="entry name" value="PROKAR_LIPOPROTEIN"/>
    <property type="match status" value="1"/>
</dbReference>
<dbReference type="InterPro" id="IPR028082">
    <property type="entry name" value="Peripla_BP_I"/>
</dbReference>
<name>A0ABY4FKT0_9MICO</name>
<keyword evidence="1" id="KW-0732">Signal</keyword>